<evidence type="ECO:0000313" key="5">
    <source>
        <dbReference type="EMBL" id="OBK83186.1"/>
    </source>
</evidence>
<accession>A0A1A3TKH3</accession>
<name>A0A1A3TKH3_MYCSD</name>
<dbReference type="Proteomes" id="UP000093759">
    <property type="component" value="Unassembled WGS sequence"/>
</dbReference>
<feature type="domain" description="PPE" evidence="3">
    <location>
        <begin position="6"/>
        <end position="168"/>
    </location>
</feature>
<protein>
    <recommendedName>
        <fullName evidence="7">PPE family protein</fullName>
    </recommendedName>
</protein>
<feature type="compositionally biased region" description="Low complexity" evidence="2">
    <location>
        <begin position="180"/>
        <end position="194"/>
    </location>
</feature>
<evidence type="ECO:0000256" key="1">
    <source>
        <dbReference type="ARBA" id="ARBA00010652"/>
    </source>
</evidence>
<organism evidence="5 6">
    <name type="scientific">Mycolicibacter sinensis (strain JDM601)</name>
    <name type="common">Mycobacterium sinense</name>
    <dbReference type="NCBI Taxonomy" id="875328"/>
    <lineage>
        <taxon>Bacteria</taxon>
        <taxon>Bacillati</taxon>
        <taxon>Actinomycetota</taxon>
        <taxon>Actinomycetes</taxon>
        <taxon>Mycobacteriales</taxon>
        <taxon>Mycobacteriaceae</taxon>
        <taxon>Mycolicibacter</taxon>
    </lineage>
</organism>
<gene>
    <name evidence="5" type="ORF">A5648_13000</name>
</gene>
<dbReference type="FunFam" id="1.20.1260.20:FF:000001">
    <property type="entry name" value="PPE family protein PPE41"/>
    <property type="match status" value="1"/>
</dbReference>
<dbReference type="PANTHER" id="PTHR46766:SF1">
    <property type="entry name" value="GLUTAMINE-RICH PROTEIN 2"/>
    <property type="match status" value="1"/>
</dbReference>
<dbReference type="SUPFAM" id="SSF140459">
    <property type="entry name" value="PE/PPE dimer-like"/>
    <property type="match status" value="1"/>
</dbReference>
<feature type="domain" description="PPE family C-terminal" evidence="4">
    <location>
        <begin position="314"/>
        <end position="391"/>
    </location>
</feature>
<proteinExistence type="inferred from homology"/>
<comment type="caution">
    <text evidence="5">The sequence shown here is derived from an EMBL/GenBank/DDBJ whole genome shotgun (WGS) entry which is preliminary data.</text>
</comment>
<evidence type="ECO:0000256" key="2">
    <source>
        <dbReference type="SAM" id="MobiDB-lite"/>
    </source>
</evidence>
<sequence>MVFQSFAAQPPEIISGLIYSGPGAAPLLSAASAWTGLAGELHATAESYAAVVSGLTSGGWQGPAAAAMAAAVAPYVSWLSTTAAQAEETAGQARAAAGAYESAFAGIVPPPVIATNRVQLASLVAGNILGQNSAEIATVEAQYGQMWAQDVAAMVGYATESQAATQLTPFAAPAQTTDDSGTARQAAATAEATQASAGSNAQSLLSRLGQSISTAPNSYTDAAEGAINGATGNPDLAGLYESFWNFQSSIGSEGTWTNAVGGTTNLGMTQVRLFHKLPSAPVIAKSALGGGLMSTGLTGGGPVAGAARGLATAAATAGSASTVGALSVPPSWATAAPAIKLASLALPNAAAAAAPSAGLGGLLSPAALGSMTGAALGGPAARVASPGVRVMTTNTKNRDAPVKLDQVIAQLQQTPDVVQHWNVDEAGLDDLVAKLSLKPGIHAVHVCAEGEEVPAGAQSALG</sequence>
<dbReference type="PANTHER" id="PTHR46766">
    <property type="entry name" value="GLUTAMINE-RICH PROTEIN 2"/>
    <property type="match status" value="1"/>
</dbReference>
<evidence type="ECO:0000259" key="3">
    <source>
        <dbReference type="Pfam" id="PF00823"/>
    </source>
</evidence>
<dbReference type="RefSeq" id="WP_065026517.1">
    <property type="nucleotide sequence ID" value="NZ_LZMF01000146.1"/>
</dbReference>
<dbReference type="GO" id="GO:0052572">
    <property type="term" value="P:response to host immune response"/>
    <property type="evidence" value="ECO:0007669"/>
    <property type="project" value="TreeGrafter"/>
</dbReference>
<dbReference type="Pfam" id="PF00823">
    <property type="entry name" value="PPE"/>
    <property type="match status" value="1"/>
</dbReference>
<dbReference type="Pfam" id="PF12484">
    <property type="entry name" value="PPE-SVP"/>
    <property type="match status" value="1"/>
</dbReference>
<reference evidence="6" key="1">
    <citation type="submission" date="2016-06" db="EMBL/GenBank/DDBJ databases">
        <authorList>
            <person name="Sutton G."/>
            <person name="Brinkac L."/>
            <person name="Sanka R."/>
            <person name="Adams M."/>
            <person name="Lau E."/>
            <person name="Garcia-Basteiro A."/>
            <person name="Lopez-Varela E."/>
            <person name="Palencia S."/>
        </authorList>
    </citation>
    <scope>NUCLEOTIDE SEQUENCE [LARGE SCALE GENOMIC DNA]</scope>
    <source>
        <strain evidence="6">1274684.2</strain>
    </source>
</reference>
<evidence type="ECO:0000313" key="6">
    <source>
        <dbReference type="Proteomes" id="UP000093759"/>
    </source>
</evidence>
<dbReference type="InterPro" id="IPR000030">
    <property type="entry name" value="PPE_dom"/>
</dbReference>
<dbReference type="Gene3D" id="1.20.1260.20">
    <property type="entry name" value="PPE superfamily"/>
    <property type="match status" value="1"/>
</dbReference>
<comment type="similarity">
    <text evidence="1">Belongs to the mycobacterial PPE family.</text>
</comment>
<evidence type="ECO:0000259" key="4">
    <source>
        <dbReference type="Pfam" id="PF12484"/>
    </source>
</evidence>
<feature type="region of interest" description="Disordered" evidence="2">
    <location>
        <begin position="173"/>
        <end position="194"/>
    </location>
</feature>
<dbReference type="AlphaFoldDB" id="A0A1A3TKH3"/>
<dbReference type="EMBL" id="LZMF01000146">
    <property type="protein sequence ID" value="OBK83186.1"/>
    <property type="molecule type" value="Genomic_DNA"/>
</dbReference>
<dbReference type="InterPro" id="IPR038332">
    <property type="entry name" value="PPE_sf"/>
</dbReference>
<evidence type="ECO:0008006" key="7">
    <source>
        <dbReference type="Google" id="ProtNLM"/>
    </source>
</evidence>
<dbReference type="InterPro" id="IPR022171">
    <property type="entry name" value="PPE_C"/>
</dbReference>